<proteinExistence type="predicted"/>
<gene>
    <name evidence="1" type="ORF">RIMI_LOCUS15157861</name>
</gene>
<evidence type="ECO:0000313" key="2">
    <source>
        <dbReference type="Proteomes" id="UP001176940"/>
    </source>
</evidence>
<accession>A0ABN9M056</accession>
<protein>
    <recommendedName>
        <fullName evidence="3">MADS-box transcription factor</fullName>
    </recommendedName>
</protein>
<keyword evidence="2" id="KW-1185">Reference proteome</keyword>
<dbReference type="Proteomes" id="UP001176940">
    <property type="component" value="Unassembled WGS sequence"/>
</dbReference>
<dbReference type="EMBL" id="CAUEEQ010040287">
    <property type="protein sequence ID" value="CAJ0955463.1"/>
    <property type="molecule type" value="Genomic_DNA"/>
</dbReference>
<sequence>MEFVEKFVKKYTSAVYHVSVDKSLEVQYNDLIAQRKIFNNKLNSKVLSKNLKKEKLSNEISLLLKMKELTELKEANWWKKRLQVKEDIDKINDSVIGISDNTTSKIHGLQSDVNELAVRNRQLEEQLKECILPMQLRFII</sequence>
<reference evidence="1" key="1">
    <citation type="submission" date="2023-07" db="EMBL/GenBank/DDBJ databases">
        <authorList>
            <person name="Stuckert A."/>
        </authorList>
    </citation>
    <scope>NUCLEOTIDE SEQUENCE</scope>
</reference>
<organism evidence="1 2">
    <name type="scientific">Ranitomeya imitator</name>
    <name type="common">mimic poison frog</name>
    <dbReference type="NCBI Taxonomy" id="111125"/>
    <lineage>
        <taxon>Eukaryota</taxon>
        <taxon>Metazoa</taxon>
        <taxon>Chordata</taxon>
        <taxon>Craniata</taxon>
        <taxon>Vertebrata</taxon>
        <taxon>Euteleostomi</taxon>
        <taxon>Amphibia</taxon>
        <taxon>Batrachia</taxon>
        <taxon>Anura</taxon>
        <taxon>Neobatrachia</taxon>
        <taxon>Hyloidea</taxon>
        <taxon>Dendrobatidae</taxon>
        <taxon>Dendrobatinae</taxon>
        <taxon>Ranitomeya</taxon>
    </lineage>
</organism>
<name>A0ABN9M056_9NEOB</name>
<evidence type="ECO:0008006" key="3">
    <source>
        <dbReference type="Google" id="ProtNLM"/>
    </source>
</evidence>
<comment type="caution">
    <text evidence="1">The sequence shown here is derived from an EMBL/GenBank/DDBJ whole genome shotgun (WGS) entry which is preliminary data.</text>
</comment>
<evidence type="ECO:0000313" key="1">
    <source>
        <dbReference type="EMBL" id="CAJ0955463.1"/>
    </source>
</evidence>